<keyword evidence="4" id="KW-1185">Reference proteome</keyword>
<evidence type="ECO:0000256" key="1">
    <source>
        <dbReference type="SAM" id="MobiDB-lite"/>
    </source>
</evidence>
<proteinExistence type="predicted"/>
<gene>
    <name evidence="3" type="ORF">FRX31_006743</name>
</gene>
<protein>
    <recommendedName>
        <fullName evidence="2">FBD domain-containing protein</fullName>
    </recommendedName>
</protein>
<feature type="compositionally biased region" description="Polar residues" evidence="1">
    <location>
        <begin position="166"/>
        <end position="180"/>
    </location>
</feature>
<dbReference type="OrthoDB" id="1976936at2759"/>
<feature type="domain" description="FBD" evidence="2">
    <location>
        <begin position="9"/>
        <end position="83"/>
    </location>
</feature>
<dbReference type="InterPro" id="IPR006566">
    <property type="entry name" value="FBD"/>
</dbReference>
<evidence type="ECO:0000313" key="3">
    <source>
        <dbReference type="EMBL" id="KAF5203670.1"/>
    </source>
</evidence>
<reference evidence="3 4" key="1">
    <citation type="submission" date="2020-06" db="EMBL/GenBank/DDBJ databases">
        <title>Transcriptomic and genomic resources for Thalictrum thalictroides and T. hernandezii: Facilitating candidate gene discovery in an emerging model plant lineage.</title>
        <authorList>
            <person name="Arias T."/>
            <person name="Riano-Pachon D.M."/>
            <person name="Di Stilio V.S."/>
        </authorList>
    </citation>
    <scope>NUCLEOTIDE SEQUENCE [LARGE SCALE GENOMIC DNA]</scope>
    <source>
        <strain evidence="4">cv. WT478/WT964</strain>
        <tissue evidence="3">Leaves</tissue>
    </source>
</reference>
<accession>A0A7J6X518</accession>
<sequence>MPEDLPTAGYVLNNLRTAEIHGLSGSEIELELVKYILGYSCNLVKISISYSMQLREKKDEQTRIADKLSLFSRASPHAEIVFLEYQEKMVVSGPLTPGQVCGPEGKGRVRAAGTGISRTSMLMSAPAIEQVNVEKQKSMTIMEQVKAQGEQIAKLCKVVMELEQSVSQSSHRQPNESGSSHARPPAMGSTFSVRRNDCRLSCFGGGVVAHGQVQNTTSLDGNGELYNVLVAVVLDPTAQLFKHNVSMSTFGDVVVGITIIELPKVFTQFLS</sequence>
<dbReference type="AlphaFoldDB" id="A0A7J6X518"/>
<dbReference type="Proteomes" id="UP000554482">
    <property type="component" value="Unassembled WGS sequence"/>
</dbReference>
<evidence type="ECO:0000259" key="2">
    <source>
        <dbReference type="SMART" id="SM00579"/>
    </source>
</evidence>
<organism evidence="3 4">
    <name type="scientific">Thalictrum thalictroides</name>
    <name type="common">Rue-anemone</name>
    <name type="synonym">Anemone thalictroides</name>
    <dbReference type="NCBI Taxonomy" id="46969"/>
    <lineage>
        <taxon>Eukaryota</taxon>
        <taxon>Viridiplantae</taxon>
        <taxon>Streptophyta</taxon>
        <taxon>Embryophyta</taxon>
        <taxon>Tracheophyta</taxon>
        <taxon>Spermatophyta</taxon>
        <taxon>Magnoliopsida</taxon>
        <taxon>Ranunculales</taxon>
        <taxon>Ranunculaceae</taxon>
        <taxon>Thalictroideae</taxon>
        <taxon>Thalictrum</taxon>
    </lineage>
</organism>
<dbReference type="SMART" id="SM00579">
    <property type="entry name" value="FBD"/>
    <property type="match status" value="1"/>
</dbReference>
<dbReference type="EMBL" id="JABWDY010006448">
    <property type="protein sequence ID" value="KAF5203670.1"/>
    <property type="molecule type" value="Genomic_DNA"/>
</dbReference>
<comment type="caution">
    <text evidence="3">The sequence shown here is derived from an EMBL/GenBank/DDBJ whole genome shotgun (WGS) entry which is preliminary data.</text>
</comment>
<name>A0A7J6X518_THATH</name>
<dbReference type="Pfam" id="PF08387">
    <property type="entry name" value="FBD"/>
    <property type="match status" value="1"/>
</dbReference>
<evidence type="ECO:0000313" key="4">
    <source>
        <dbReference type="Proteomes" id="UP000554482"/>
    </source>
</evidence>
<feature type="region of interest" description="Disordered" evidence="1">
    <location>
        <begin position="166"/>
        <end position="190"/>
    </location>
</feature>